<organism evidence="1 2">
    <name type="scientific">Dermatophilus congolensis</name>
    <dbReference type="NCBI Taxonomy" id="1863"/>
    <lineage>
        <taxon>Bacteria</taxon>
        <taxon>Bacillati</taxon>
        <taxon>Actinomycetota</taxon>
        <taxon>Actinomycetes</taxon>
        <taxon>Micrococcales</taxon>
        <taxon>Dermatophilaceae</taxon>
        <taxon>Dermatophilus</taxon>
    </lineage>
</organism>
<dbReference type="Proteomes" id="UP000254118">
    <property type="component" value="Unassembled WGS sequence"/>
</dbReference>
<evidence type="ECO:0000313" key="2">
    <source>
        <dbReference type="Proteomes" id="UP000254118"/>
    </source>
</evidence>
<reference evidence="1 2" key="1">
    <citation type="submission" date="2018-06" db="EMBL/GenBank/DDBJ databases">
        <authorList>
            <consortium name="Pathogen Informatics"/>
            <person name="Doyle S."/>
        </authorList>
    </citation>
    <scope>NUCLEOTIDE SEQUENCE [LARGE SCALE GENOMIC DNA]</scope>
    <source>
        <strain evidence="1 2">NCTC7915</strain>
    </source>
</reference>
<evidence type="ECO:0000313" key="1">
    <source>
        <dbReference type="EMBL" id="STD03911.1"/>
    </source>
</evidence>
<accession>A0AA46BLC5</accession>
<dbReference type="EMBL" id="UFYA01000001">
    <property type="protein sequence ID" value="STD03911.1"/>
    <property type="molecule type" value="Genomic_DNA"/>
</dbReference>
<dbReference type="AlphaFoldDB" id="A0AA46BLC5"/>
<sequence>MWAVGADGVDGGGEVVWGVGEDDVFAGDAFAGFDDAGVGDGEGVDGVGGGVWW</sequence>
<gene>
    <name evidence="1" type="ORF">NCTC7915_00166</name>
</gene>
<proteinExistence type="predicted"/>
<protein>
    <submittedName>
        <fullName evidence="1">Uncharacterized protein</fullName>
    </submittedName>
</protein>
<name>A0AA46BLC5_9MICO</name>
<comment type="caution">
    <text evidence="1">The sequence shown here is derived from an EMBL/GenBank/DDBJ whole genome shotgun (WGS) entry which is preliminary data.</text>
</comment>